<dbReference type="InterPro" id="IPR045857">
    <property type="entry name" value="O16G_dom_2"/>
</dbReference>
<dbReference type="AlphaFoldDB" id="Q0EWT3"/>
<dbReference type="Gene3D" id="2.60.40.1180">
    <property type="entry name" value="Golgi alpha-mannosidase II"/>
    <property type="match status" value="1"/>
</dbReference>
<keyword evidence="5" id="KW-0326">Glycosidase</keyword>
<evidence type="ECO:0000256" key="1">
    <source>
        <dbReference type="ARBA" id="ARBA00022676"/>
    </source>
</evidence>
<feature type="binding site" evidence="3">
    <location>
        <position position="140"/>
    </location>
    <ligand>
        <name>substrate</name>
    </ligand>
</feature>
<dbReference type="RefSeq" id="WP_009851531.1">
    <property type="nucleotide sequence ID" value="NZ_DS022295.1"/>
</dbReference>
<comment type="caution">
    <text evidence="5">The sequence shown here is derived from an EMBL/GenBank/DDBJ whole genome shotgun (WGS) entry which is preliminary data.</text>
</comment>
<dbReference type="InterPro" id="IPR006047">
    <property type="entry name" value="GH13_cat_dom"/>
</dbReference>
<dbReference type="HOGENOM" id="CLU_021358_0_0_0"/>
<evidence type="ECO:0000313" key="6">
    <source>
        <dbReference type="Proteomes" id="UP000005297"/>
    </source>
</evidence>
<feature type="binding site" evidence="3">
    <location>
        <position position="449"/>
    </location>
    <ligand>
        <name>substrate</name>
    </ligand>
</feature>
<dbReference type="Pfam" id="PF00128">
    <property type="entry name" value="Alpha-amylase"/>
    <property type="match status" value="1"/>
</dbReference>
<sequence length="582" mass="66385">MTPLAGLQLRLQEQLSLLYGEARAADLADQLIAVMDFAPDLVEPLQRQNKWDQGDVMMITYADSIRRRGEKPLRTLRQFCSDHLGDCISWLHILPFYPYTSDDGFAVSDYDAVNPEHGDWHDIEAISADFRLMVDMVINHCSSSHHWFEAFSRNQPPYDNYFVQASPYDDLSQVVRPRTSPLLQAVNTPEGLKHVWCTFSHDQVDLNFANPEVLVEVARILKLYMQHGATIFRLDAIAFLWKEADSNCINLPQTHAIIRLLRLLAEYRHPDAVIITETNIPNRENLSYFGNANEAHLIYNFSFPPLLLHAMLTGNCCYLQHWMMSMPPARNGTTYLNFIASHDGIGLRPAEGLLSDEEIDQVAAAMRSFGGLVSSRTVNQQQSRPYEINIAFYDAMKGTLSGEDGYQFERFICAHAIMLALEGVPSFYVHSLFATCNDTERVEQTGSNRAINRHSWDLEMLEAALQDKQSHHARVFVALQRLIALRAEQNAFHPNATQFTMHLGQALFAFWRQSMDREQSIFCINNITDREQVIPLSALNLIVTDEWRDLISGRHYDEHYGDLVLAPYQTVWISNATDQTAA</sequence>
<name>Q0EWT3_9PROT</name>
<keyword evidence="1" id="KW-0328">Glycosyltransferase</keyword>
<organism evidence="5 6">
    <name type="scientific">Mariprofundus ferrooxydans PV-1</name>
    <dbReference type="NCBI Taxonomy" id="314345"/>
    <lineage>
        <taxon>Bacteria</taxon>
        <taxon>Pseudomonadati</taxon>
        <taxon>Pseudomonadota</taxon>
        <taxon>Candidatius Mariprofundia</taxon>
        <taxon>Mariprofundales</taxon>
        <taxon>Mariprofundaceae</taxon>
        <taxon>Mariprofundus</taxon>
    </lineage>
</organism>
<dbReference type="InterPro" id="IPR017853">
    <property type="entry name" value="GH"/>
</dbReference>
<gene>
    <name evidence="5" type="ORF">SPV1_06189</name>
</gene>
<feature type="binding site" evidence="3">
    <location>
        <position position="102"/>
    </location>
    <ligand>
        <name>substrate</name>
    </ligand>
</feature>
<feature type="domain" description="Glycosyl hydrolase family 13 catalytic" evidence="4">
    <location>
        <begin position="55"/>
        <end position="422"/>
    </location>
</feature>
<dbReference type="InParanoid" id="Q0EWT3"/>
<dbReference type="InterPro" id="IPR016377">
    <property type="entry name" value="Sucrose_GGa_phosphorylase-rel"/>
</dbReference>
<dbReference type="PANTHER" id="PTHR38784">
    <property type="entry name" value="SUCROSE PHOSPHORYLASE"/>
    <property type="match status" value="1"/>
</dbReference>
<protein>
    <submittedName>
        <fullName evidence="5">Glycosidase</fullName>
    </submittedName>
</protein>
<evidence type="ECO:0000259" key="4">
    <source>
        <dbReference type="SMART" id="SM00642"/>
    </source>
</evidence>
<dbReference type="PANTHER" id="PTHR38784:SF1">
    <property type="entry name" value="SUCROSE PHOSPHORYLASE"/>
    <property type="match status" value="1"/>
</dbReference>
<dbReference type="GO" id="GO:0016798">
    <property type="term" value="F:hydrolase activity, acting on glycosyl bonds"/>
    <property type="evidence" value="ECO:0007669"/>
    <property type="project" value="UniProtKB-KW"/>
</dbReference>
<dbReference type="Gene3D" id="3.20.20.80">
    <property type="entry name" value="Glycosidases"/>
    <property type="match status" value="1"/>
</dbReference>
<dbReference type="GO" id="GO:0005975">
    <property type="term" value="P:carbohydrate metabolic process"/>
    <property type="evidence" value="ECO:0007669"/>
    <property type="project" value="InterPro"/>
</dbReference>
<feature type="binding site" evidence="3">
    <location>
        <begin position="233"/>
        <end position="235"/>
    </location>
    <ligand>
        <name>substrate</name>
    </ligand>
</feature>
<dbReference type="Gene3D" id="3.90.400.10">
    <property type="entry name" value="Oligo-1,6-glucosidase, Domain 2"/>
    <property type="match status" value="1"/>
</dbReference>
<evidence type="ECO:0000256" key="3">
    <source>
        <dbReference type="PIRSR" id="PIRSR003059-2"/>
    </source>
</evidence>
<dbReference type="CDD" id="cd11356">
    <property type="entry name" value="AmyAc_Sucrose_phosphorylase-like_1"/>
    <property type="match status" value="1"/>
</dbReference>
<dbReference type="EMBL" id="AATS01000018">
    <property type="protein sequence ID" value="EAU53706.1"/>
    <property type="molecule type" value="Genomic_DNA"/>
</dbReference>
<evidence type="ECO:0000256" key="2">
    <source>
        <dbReference type="ARBA" id="ARBA00022679"/>
    </source>
</evidence>
<dbReference type="STRING" id="314344.AL013_02580"/>
<keyword evidence="6" id="KW-1185">Reference proteome</keyword>
<proteinExistence type="predicted"/>
<evidence type="ECO:0000313" key="5">
    <source>
        <dbReference type="EMBL" id="EAU53706.1"/>
    </source>
</evidence>
<reference evidence="5 6" key="1">
    <citation type="submission" date="2006-09" db="EMBL/GenBank/DDBJ databases">
        <authorList>
            <person name="Emerson D."/>
            <person name="Ferriera S."/>
            <person name="Johnson J."/>
            <person name="Kravitz S."/>
            <person name="Halpern A."/>
            <person name="Remington K."/>
            <person name="Beeson K."/>
            <person name="Tran B."/>
            <person name="Rogers Y.-H."/>
            <person name="Friedman R."/>
            <person name="Venter J.C."/>
        </authorList>
    </citation>
    <scope>NUCLEOTIDE SEQUENCE [LARGE SCALE GENOMIC DNA]</scope>
    <source>
        <strain evidence="5 6">PV-1</strain>
    </source>
</reference>
<dbReference type="OrthoDB" id="5287835at2"/>
<feature type="binding site" evidence="3">
    <location>
        <begin position="342"/>
        <end position="343"/>
    </location>
    <ligand>
        <name>substrate</name>
    </ligand>
</feature>
<dbReference type="Proteomes" id="UP000005297">
    <property type="component" value="Unassembled WGS sequence"/>
</dbReference>
<dbReference type="FunCoup" id="Q0EWT3">
    <property type="interactions" value="14"/>
</dbReference>
<dbReference type="PIRSF" id="PIRSF003059">
    <property type="entry name" value="Sucrose_phosphorylase"/>
    <property type="match status" value="1"/>
</dbReference>
<dbReference type="SUPFAM" id="SSF51445">
    <property type="entry name" value="(Trans)glycosidases"/>
    <property type="match status" value="1"/>
</dbReference>
<keyword evidence="2" id="KW-0808">Transferase</keyword>
<dbReference type="GO" id="GO:0016757">
    <property type="term" value="F:glycosyltransferase activity"/>
    <property type="evidence" value="ECO:0007669"/>
    <property type="project" value="UniProtKB-KW"/>
</dbReference>
<accession>Q0EWT3</accession>
<dbReference type="InterPro" id="IPR033746">
    <property type="entry name" value="GGa_phosphorylase"/>
</dbReference>
<dbReference type="eggNOG" id="COG0366">
    <property type="taxonomic scope" value="Bacteria"/>
</dbReference>
<dbReference type="InterPro" id="IPR013780">
    <property type="entry name" value="Glyco_hydro_b"/>
</dbReference>
<keyword evidence="5" id="KW-0378">Hydrolase</keyword>
<dbReference type="SMART" id="SM00642">
    <property type="entry name" value="Aamy"/>
    <property type="match status" value="1"/>
</dbReference>